<dbReference type="PANTHER" id="PTHR30255">
    <property type="entry name" value="SINGLE-STRANDED-DNA-SPECIFIC EXONUCLEASE RECJ"/>
    <property type="match status" value="1"/>
</dbReference>
<organism evidence="10 11">
    <name type="scientific">Candidatus Faecalibacterium intestinigallinarum</name>
    <dbReference type="NCBI Taxonomy" id="2838581"/>
    <lineage>
        <taxon>Bacteria</taxon>
        <taxon>Bacillati</taxon>
        <taxon>Bacillota</taxon>
        <taxon>Clostridia</taxon>
        <taxon>Eubacteriales</taxon>
        <taxon>Oscillospiraceae</taxon>
        <taxon>Faecalibacterium</taxon>
    </lineage>
</organism>
<evidence type="ECO:0000256" key="3">
    <source>
        <dbReference type="ARBA" id="ARBA00022722"/>
    </source>
</evidence>
<evidence type="ECO:0000256" key="4">
    <source>
        <dbReference type="ARBA" id="ARBA00022801"/>
    </source>
</evidence>
<evidence type="ECO:0000256" key="2">
    <source>
        <dbReference type="ARBA" id="ARBA00019841"/>
    </source>
</evidence>
<evidence type="ECO:0000256" key="5">
    <source>
        <dbReference type="ARBA" id="ARBA00022839"/>
    </source>
</evidence>
<name>A0A9D1TVW3_9FIRM</name>
<dbReference type="InterPro" id="IPR038763">
    <property type="entry name" value="DHH_sf"/>
</dbReference>
<dbReference type="InterPro" id="IPR004610">
    <property type="entry name" value="RecJ"/>
</dbReference>
<sequence>MTGRPWELRPLDRGAVAGLQEAIAEERADQLEQEAAYNGEEWDDAKRAAVLAAQMKEAALLAGLLAARGLTEPEEALSFLAGEDTLSDPREMQDMDKAVARIRQALESGETIVIYGDYDVDGVTATSLLYEQLKGLGGSVKCMLPSREGDGYGLSRRAIDKIHEKGYTLIVTVDNGVSAVEEAAYAASLGIDLVITDHHLPPSTLPDAVAVVDPRRADDESPFKDLCGAGVAFKLCAALEDCMPEELLPFCSDLAAIGTVADVMPLTGENRTIVKAGLQHLQHTERPGLAALLGEVGLAGKPVTADNVSFGIAPRLNAAGRMDSAAAALQLVLCEDEARAAALAHRLNEINALRQETEQKIEKAVEEMLAAEPDRTEDRVMLLWGRGWHQGVIGIVASRLVEKYGRPVMIVSIAENGEAKGSGRSVPGFNLHGCITACADLLLRFGGHAMAAGLLVREENLSELRRRMNEWAARECPVIHAPPLVCDLSLRLARVTVEEVRALDRMAPFGAENPAPVFLLEKAAVEGVYPVSEGRHSRLRLQQGGASIYAVWFGMSPGQVPYQPGDAVDAALSLSVYDGARGAQISGRIVDIHPAGQGPGAAREAALVDALRRGAVLSAEDRRLVTPTREEVAAVYRELKARRWHAGDLQPLCAKMGSTGKTLVALTALRQVGLVETAEEDGVSYLELVRVSGKKNLADAPILKCLEEKLEEK</sequence>
<comment type="caution">
    <text evidence="10">The sequence shown here is derived from an EMBL/GenBank/DDBJ whole genome shotgun (WGS) entry which is preliminary data.</text>
</comment>
<dbReference type="Pfam" id="PF01368">
    <property type="entry name" value="DHH"/>
    <property type="match status" value="1"/>
</dbReference>
<dbReference type="InterPro" id="IPR041122">
    <property type="entry name" value="RecJ_OB"/>
</dbReference>
<proteinExistence type="inferred from homology"/>
<dbReference type="GO" id="GO:0008409">
    <property type="term" value="F:5'-3' exonuclease activity"/>
    <property type="evidence" value="ECO:0007669"/>
    <property type="project" value="InterPro"/>
</dbReference>
<evidence type="ECO:0000313" key="11">
    <source>
        <dbReference type="Proteomes" id="UP000823933"/>
    </source>
</evidence>
<dbReference type="EMBL" id="DXHQ01000020">
    <property type="protein sequence ID" value="HIW08105.1"/>
    <property type="molecule type" value="Genomic_DNA"/>
</dbReference>
<dbReference type="Gene3D" id="3.90.1640.30">
    <property type="match status" value="1"/>
</dbReference>
<gene>
    <name evidence="10" type="primary">recJ</name>
    <name evidence="10" type="ORF">H9890_01730</name>
</gene>
<keyword evidence="4" id="KW-0378">Hydrolase</keyword>
<dbReference type="InterPro" id="IPR051673">
    <property type="entry name" value="SSDNA_exonuclease_RecJ"/>
</dbReference>
<dbReference type="Pfam" id="PF02272">
    <property type="entry name" value="DHHA1"/>
    <property type="match status" value="1"/>
</dbReference>
<dbReference type="SUPFAM" id="SSF64182">
    <property type="entry name" value="DHH phosphoesterases"/>
    <property type="match status" value="1"/>
</dbReference>
<feature type="coiled-coil region" evidence="6">
    <location>
        <begin position="340"/>
        <end position="367"/>
    </location>
</feature>
<evidence type="ECO:0000313" key="10">
    <source>
        <dbReference type="EMBL" id="HIW08105.1"/>
    </source>
</evidence>
<keyword evidence="3" id="KW-0540">Nuclease</keyword>
<dbReference type="GO" id="GO:0003676">
    <property type="term" value="F:nucleic acid binding"/>
    <property type="evidence" value="ECO:0007669"/>
    <property type="project" value="InterPro"/>
</dbReference>
<feature type="domain" description="DDH" evidence="7">
    <location>
        <begin position="111"/>
        <end position="259"/>
    </location>
</feature>
<dbReference type="NCBIfam" id="TIGR00644">
    <property type="entry name" value="recJ"/>
    <property type="match status" value="1"/>
</dbReference>
<dbReference type="InterPro" id="IPR001667">
    <property type="entry name" value="DDH_dom"/>
</dbReference>
<protein>
    <recommendedName>
        <fullName evidence="2">Single-stranded-DNA-specific exonuclease RecJ</fullName>
    </recommendedName>
</protein>
<evidence type="ECO:0000259" key="9">
    <source>
        <dbReference type="Pfam" id="PF17768"/>
    </source>
</evidence>
<dbReference type="GO" id="GO:0006281">
    <property type="term" value="P:DNA repair"/>
    <property type="evidence" value="ECO:0007669"/>
    <property type="project" value="InterPro"/>
</dbReference>
<reference evidence="10" key="2">
    <citation type="submission" date="2021-04" db="EMBL/GenBank/DDBJ databases">
        <authorList>
            <person name="Gilroy R."/>
        </authorList>
    </citation>
    <scope>NUCLEOTIDE SEQUENCE</scope>
    <source>
        <strain evidence="10">ChiHcolR34-3080</strain>
    </source>
</reference>
<evidence type="ECO:0000256" key="6">
    <source>
        <dbReference type="SAM" id="Coils"/>
    </source>
</evidence>
<dbReference type="Pfam" id="PF17768">
    <property type="entry name" value="RecJ_OB"/>
    <property type="match status" value="1"/>
</dbReference>
<dbReference type="PANTHER" id="PTHR30255:SF2">
    <property type="entry name" value="SINGLE-STRANDED-DNA-SPECIFIC EXONUCLEASE RECJ"/>
    <property type="match status" value="1"/>
</dbReference>
<keyword evidence="6" id="KW-0175">Coiled coil</keyword>
<evidence type="ECO:0000259" key="8">
    <source>
        <dbReference type="Pfam" id="PF02272"/>
    </source>
</evidence>
<feature type="domain" description="DHHA1" evidence="8">
    <location>
        <begin position="383"/>
        <end position="473"/>
    </location>
</feature>
<comment type="similarity">
    <text evidence="1">Belongs to the RecJ family.</text>
</comment>
<dbReference type="AlphaFoldDB" id="A0A9D1TVW3"/>
<dbReference type="InterPro" id="IPR003156">
    <property type="entry name" value="DHHA1_dom"/>
</dbReference>
<dbReference type="Proteomes" id="UP000823933">
    <property type="component" value="Unassembled WGS sequence"/>
</dbReference>
<accession>A0A9D1TVW3</accession>
<feature type="domain" description="RecJ OB" evidence="9">
    <location>
        <begin position="486"/>
        <end position="577"/>
    </location>
</feature>
<dbReference type="Gene3D" id="3.10.310.30">
    <property type="match status" value="1"/>
</dbReference>
<evidence type="ECO:0000259" key="7">
    <source>
        <dbReference type="Pfam" id="PF01368"/>
    </source>
</evidence>
<reference evidence="10" key="1">
    <citation type="journal article" date="2021" name="PeerJ">
        <title>Extensive microbial diversity within the chicken gut microbiome revealed by metagenomics and culture.</title>
        <authorList>
            <person name="Gilroy R."/>
            <person name="Ravi A."/>
            <person name="Getino M."/>
            <person name="Pursley I."/>
            <person name="Horton D.L."/>
            <person name="Alikhan N.F."/>
            <person name="Baker D."/>
            <person name="Gharbi K."/>
            <person name="Hall N."/>
            <person name="Watson M."/>
            <person name="Adriaenssens E.M."/>
            <person name="Foster-Nyarko E."/>
            <person name="Jarju S."/>
            <person name="Secka A."/>
            <person name="Antonio M."/>
            <person name="Oren A."/>
            <person name="Chaudhuri R.R."/>
            <person name="La Ragione R."/>
            <person name="Hildebrand F."/>
            <person name="Pallen M.J."/>
        </authorList>
    </citation>
    <scope>NUCLEOTIDE SEQUENCE</scope>
    <source>
        <strain evidence="10">ChiHcolR34-3080</strain>
    </source>
</reference>
<keyword evidence="5 10" id="KW-0269">Exonuclease</keyword>
<dbReference type="GO" id="GO:0006310">
    <property type="term" value="P:DNA recombination"/>
    <property type="evidence" value="ECO:0007669"/>
    <property type="project" value="InterPro"/>
</dbReference>
<evidence type="ECO:0000256" key="1">
    <source>
        <dbReference type="ARBA" id="ARBA00005915"/>
    </source>
</evidence>